<evidence type="ECO:0000313" key="2">
    <source>
        <dbReference type="EMBL" id="QKS70341.1"/>
    </source>
</evidence>
<organism evidence="2 3">
    <name type="scientific">Paenalkalicoccus suaedae</name>
    <dbReference type="NCBI Taxonomy" id="2592382"/>
    <lineage>
        <taxon>Bacteria</taxon>
        <taxon>Bacillati</taxon>
        <taxon>Bacillota</taxon>
        <taxon>Bacilli</taxon>
        <taxon>Bacillales</taxon>
        <taxon>Bacillaceae</taxon>
        <taxon>Paenalkalicoccus</taxon>
    </lineage>
</organism>
<dbReference type="RefSeq" id="WP_176008382.1">
    <property type="nucleotide sequence ID" value="NZ_CP041372.2"/>
</dbReference>
<sequence>MTQTKMEVVFYGLGILLISLAILLMWQGASFGTTEASFAIAMLTTMLGTTCISIGFFMRVQSNWVRQKDELHDRRKKKSLANS</sequence>
<proteinExistence type="predicted"/>
<feature type="transmembrane region" description="Helical" evidence="1">
    <location>
        <begin position="7"/>
        <end position="26"/>
    </location>
</feature>
<evidence type="ECO:0000313" key="3">
    <source>
        <dbReference type="Proteomes" id="UP000318138"/>
    </source>
</evidence>
<feature type="transmembrane region" description="Helical" evidence="1">
    <location>
        <begin position="38"/>
        <end position="58"/>
    </location>
</feature>
<reference evidence="3" key="1">
    <citation type="submission" date="2019-07" db="EMBL/GenBank/DDBJ databases">
        <title>Bacillus alkalisoli sp. nov. isolated from saline soil.</title>
        <authorList>
            <person name="Sun J.-Q."/>
            <person name="Xu L."/>
        </authorList>
    </citation>
    <scope>NUCLEOTIDE SEQUENCE [LARGE SCALE GENOMIC DNA]</scope>
    <source>
        <strain evidence="3">M4U3P1</strain>
    </source>
</reference>
<dbReference type="KEGG" id="psua:FLK61_26665"/>
<keyword evidence="1" id="KW-0472">Membrane</keyword>
<evidence type="ECO:0000256" key="1">
    <source>
        <dbReference type="SAM" id="Phobius"/>
    </source>
</evidence>
<name>A0A859FC67_9BACI</name>
<dbReference type="AlphaFoldDB" id="A0A859FC67"/>
<accession>A0A859FC67</accession>
<keyword evidence="1" id="KW-0812">Transmembrane</keyword>
<dbReference type="Proteomes" id="UP000318138">
    <property type="component" value="Chromosome"/>
</dbReference>
<keyword evidence="3" id="KW-1185">Reference proteome</keyword>
<keyword evidence="1" id="KW-1133">Transmembrane helix</keyword>
<protein>
    <submittedName>
        <fullName evidence="2">Uncharacterized protein</fullName>
    </submittedName>
</protein>
<dbReference type="EMBL" id="CP041372">
    <property type="protein sequence ID" value="QKS70341.1"/>
    <property type="molecule type" value="Genomic_DNA"/>
</dbReference>
<gene>
    <name evidence="2" type="ORF">FLK61_26665</name>
</gene>